<accession>A0A7S2SNX6</accession>
<evidence type="ECO:0000256" key="3">
    <source>
        <dbReference type="ARBA" id="ARBA00022692"/>
    </source>
</evidence>
<feature type="transmembrane region" description="Helical" evidence="7">
    <location>
        <begin position="180"/>
        <end position="196"/>
    </location>
</feature>
<name>A0A7S2SNX6_9STRA</name>
<dbReference type="PANTHER" id="PTHR11009">
    <property type="entry name" value="DER1-LIKE PROTEIN, DERLIN"/>
    <property type="match status" value="1"/>
</dbReference>
<reference evidence="8" key="1">
    <citation type="submission" date="2021-01" db="EMBL/GenBank/DDBJ databases">
        <authorList>
            <person name="Corre E."/>
            <person name="Pelletier E."/>
            <person name="Niang G."/>
            <person name="Scheremetjew M."/>
            <person name="Finn R."/>
            <person name="Kale V."/>
            <person name="Holt S."/>
            <person name="Cochrane G."/>
            <person name="Meng A."/>
            <person name="Brown T."/>
            <person name="Cohen L."/>
        </authorList>
    </citation>
    <scope>NUCLEOTIDE SEQUENCE</scope>
    <source>
        <strain evidence="8">CCMP1243</strain>
    </source>
</reference>
<comment type="function">
    <text evidence="7">May be involved in the degradation of misfolded endoplasmic reticulum (ER) luminal proteins.</text>
</comment>
<dbReference type="AlphaFoldDB" id="A0A7S2SNX6"/>
<evidence type="ECO:0000256" key="2">
    <source>
        <dbReference type="ARBA" id="ARBA00008917"/>
    </source>
</evidence>
<dbReference type="Pfam" id="PF04511">
    <property type="entry name" value="DER1"/>
    <property type="match status" value="1"/>
</dbReference>
<feature type="transmembrane region" description="Helical" evidence="7">
    <location>
        <begin position="65"/>
        <end position="89"/>
    </location>
</feature>
<evidence type="ECO:0000313" key="8">
    <source>
        <dbReference type="EMBL" id="CAD9705507.1"/>
    </source>
</evidence>
<organism evidence="8">
    <name type="scientific">Rhizochromulina marina</name>
    <dbReference type="NCBI Taxonomy" id="1034831"/>
    <lineage>
        <taxon>Eukaryota</taxon>
        <taxon>Sar</taxon>
        <taxon>Stramenopiles</taxon>
        <taxon>Ochrophyta</taxon>
        <taxon>Dictyochophyceae</taxon>
        <taxon>Rhizochromulinales</taxon>
        <taxon>Rhizochromulina</taxon>
    </lineage>
</organism>
<keyword evidence="6 7" id="KW-0472">Membrane</keyword>
<proteinExistence type="inferred from homology"/>
<keyword evidence="5 7" id="KW-1133">Transmembrane helix</keyword>
<dbReference type="InterPro" id="IPR007599">
    <property type="entry name" value="DER1"/>
</dbReference>
<evidence type="ECO:0000256" key="7">
    <source>
        <dbReference type="RuleBase" id="RU363059"/>
    </source>
</evidence>
<feature type="transmembrane region" description="Helical" evidence="7">
    <location>
        <begin position="109"/>
        <end position="132"/>
    </location>
</feature>
<dbReference type="EMBL" id="HBHJ01025874">
    <property type="protein sequence ID" value="CAD9705507.1"/>
    <property type="molecule type" value="Transcribed_RNA"/>
</dbReference>
<protein>
    <recommendedName>
        <fullName evidence="7">Derlin</fullName>
    </recommendedName>
</protein>
<gene>
    <name evidence="8" type="ORF">RMAR1173_LOCUS17071</name>
</gene>
<evidence type="ECO:0000256" key="1">
    <source>
        <dbReference type="ARBA" id="ARBA00004477"/>
    </source>
</evidence>
<keyword evidence="3 7" id="KW-0812">Transmembrane</keyword>
<evidence type="ECO:0000256" key="6">
    <source>
        <dbReference type="ARBA" id="ARBA00023136"/>
    </source>
</evidence>
<evidence type="ECO:0000256" key="4">
    <source>
        <dbReference type="ARBA" id="ARBA00022824"/>
    </source>
</evidence>
<evidence type="ECO:0000256" key="5">
    <source>
        <dbReference type="ARBA" id="ARBA00022989"/>
    </source>
</evidence>
<keyword evidence="4 7" id="KW-0256">Endoplasmic reticulum</keyword>
<comment type="subcellular location">
    <subcellularLocation>
        <location evidence="1 7">Endoplasmic reticulum membrane</location>
        <topology evidence="1 7">Multi-pass membrane protein</topology>
    </subcellularLocation>
</comment>
<feature type="transmembrane region" description="Helical" evidence="7">
    <location>
        <begin position="24"/>
        <end position="44"/>
    </location>
</feature>
<dbReference type="GO" id="GO:0005789">
    <property type="term" value="C:endoplasmic reticulum membrane"/>
    <property type="evidence" value="ECO:0007669"/>
    <property type="project" value="UniProtKB-SubCell"/>
</dbReference>
<feature type="transmembrane region" description="Helical" evidence="7">
    <location>
        <begin position="153"/>
        <end position="174"/>
    </location>
</feature>
<dbReference type="InterPro" id="IPR035952">
    <property type="entry name" value="Rhomboid-like_sf"/>
</dbReference>
<comment type="similarity">
    <text evidence="2 7">Belongs to the derlin family.</text>
</comment>
<sequence>MMRGMGRVGDGNTPQEWFYSLPPITRSLLVAVLATTAACSFGIVSPFQLHLDWTRVWRGFEIWRLASNFVFFGTFSFPFLINLYLLVQYASRYEVSPFNTGAGGSSADFAWMLTIGCSLLAIASYFFGLPFMGQPMSFMIMYVWTRKNPDEMTSIFFFKFQAFYLPWAMLAFNLLIGNDIYLPLMGIAAGHVYYFLHYTAPAELGRDIIKTPTFMIELLGGTPTTPGSFRPRTAPTAPRAAAGGAAARPYAGHNWGSGNVLGAD</sequence>
<dbReference type="SUPFAM" id="SSF144091">
    <property type="entry name" value="Rhomboid-like"/>
    <property type="match status" value="1"/>
</dbReference>
<dbReference type="GO" id="GO:0006950">
    <property type="term" value="P:response to stress"/>
    <property type="evidence" value="ECO:0007669"/>
    <property type="project" value="UniProtKB-ARBA"/>
</dbReference>